<proteinExistence type="predicted"/>
<dbReference type="Gene3D" id="3.30.70.2700">
    <property type="match status" value="1"/>
</dbReference>
<dbReference type="PANTHER" id="PTHR42842">
    <property type="entry name" value="FAD/NAD(P)-BINDING OXIDOREDUCTASE"/>
    <property type="match status" value="1"/>
</dbReference>
<name>A0AAE3FH06_9BACT</name>
<dbReference type="PIRSF" id="PIRSF038984">
    <property type="entry name" value="FAD_binding_protein"/>
    <property type="match status" value="1"/>
</dbReference>
<dbReference type="InterPro" id="IPR036188">
    <property type="entry name" value="FAD/NAD-bd_sf"/>
</dbReference>
<dbReference type="SUPFAM" id="SSF51905">
    <property type="entry name" value="FAD/NAD(P)-binding domain"/>
    <property type="match status" value="1"/>
</dbReference>
<feature type="domain" description="FAD-dependent protein C-terminal" evidence="1">
    <location>
        <begin position="282"/>
        <end position="470"/>
    </location>
</feature>
<dbReference type="Gene3D" id="3.50.50.60">
    <property type="entry name" value="FAD/NAD(P)-binding domain"/>
    <property type="match status" value="2"/>
</dbReference>
<protein>
    <recommendedName>
        <fullName evidence="1">FAD-dependent protein C-terminal domain-containing protein</fullName>
    </recommendedName>
</protein>
<dbReference type="InterPro" id="IPR028348">
    <property type="entry name" value="FAD-binding_protein"/>
</dbReference>
<dbReference type="EMBL" id="JALEMU010000131">
    <property type="protein sequence ID" value="MCI5756261.1"/>
    <property type="molecule type" value="Genomic_DNA"/>
</dbReference>
<dbReference type="PANTHER" id="PTHR42842:SF3">
    <property type="entry name" value="FAD_NAD(P)-BINDING OXIDOREDUCTASE FAMILY PROTEIN"/>
    <property type="match status" value="1"/>
</dbReference>
<dbReference type="Proteomes" id="UP001139365">
    <property type="component" value="Unassembled WGS sequence"/>
</dbReference>
<dbReference type="Pfam" id="PF21688">
    <property type="entry name" value="FAD-depend_C"/>
    <property type="match status" value="1"/>
</dbReference>
<gene>
    <name evidence="2" type="ORF">MR241_08225</name>
</gene>
<reference evidence="2 3" key="1">
    <citation type="submission" date="2022-03" db="EMBL/GenBank/DDBJ databases">
        <title>Metagenome-assembled genomes from swine fecal metagenomes.</title>
        <authorList>
            <person name="Holman D.B."/>
            <person name="Kommadath A."/>
        </authorList>
    </citation>
    <scope>NUCLEOTIDE SEQUENCE [LARGE SCALE GENOMIC DNA]</scope>
    <source>
        <strain evidence="2">SUG147</strain>
    </source>
</reference>
<accession>A0AAE3FH06</accession>
<dbReference type="AlphaFoldDB" id="A0AAE3FH06"/>
<dbReference type="InterPro" id="IPR049516">
    <property type="entry name" value="FAD-depend_C"/>
</dbReference>
<evidence type="ECO:0000313" key="2">
    <source>
        <dbReference type="EMBL" id="MCI5756261.1"/>
    </source>
</evidence>
<evidence type="ECO:0000313" key="3">
    <source>
        <dbReference type="Proteomes" id="UP001139365"/>
    </source>
</evidence>
<evidence type="ECO:0000259" key="1">
    <source>
        <dbReference type="Pfam" id="PF21688"/>
    </source>
</evidence>
<organism evidence="2 3">
    <name type="scientific">Candidatus Colimorpha enterica</name>
    <dbReference type="NCBI Taxonomy" id="3083063"/>
    <lineage>
        <taxon>Bacteria</taxon>
        <taxon>Pseudomonadati</taxon>
        <taxon>Bacteroidota</taxon>
        <taxon>Bacteroidia</taxon>
        <taxon>Bacteroidales</taxon>
        <taxon>Candidatus Colimorpha</taxon>
    </lineage>
</organism>
<comment type="caution">
    <text evidence="2">The sequence shown here is derived from an EMBL/GenBank/DDBJ whole genome shotgun (WGS) entry which is preliminary data.</text>
</comment>
<sequence>MQITVRDLRAPLSAHDGEILEQAAVRLAPLLDKKDIKERYIFRRSVDTRHKTVTVVCSVAVVTDKVIPAEKLAALGCAVLDEGDPTDGLVPGGEISDGRPVIVGFGPCGMFAALILAEMGYRPIVIERGDHVLARAAKVRHFLSTGELDTETNIQFGAGGAGTFSDGKLVTRINDRRCRYVLERFAQFGAPREILMNAKPHIGTDRLLGVVAGIDSRICELGGEIRYNTKLTGISVSGGKAAAAVTDSGEIKCGQLILATGHSARDTYAYLMNSGFAVVPKPFSVGVRIEHLRKDIERAIFRGEAGNPKLGHAEYALSKRVGSECVYTFCMCPGGEVIAAASEEGGVVTNGMSRFRRDGVNSNAAIAVSVAPDDPIGFQRRLERAAFETGGGGYAAPVQTVGDFLSGKHGTEPSRIRPTYMNGNVKTADLAALFPENITKMLKLGIKSFDANIAGFSVPDAVLTGVETRTSAPVRVLRGENMTAVGYDNIYPCGEGAGYAGGITSAAVDGIKCAETVISRFRPCEDR</sequence>